<sequence>MAPALYSNAVISIERLTHRFGENTVLDGVTLEVEAGEIVAIMGSSGGGKTTLLRCVSGLLRPTSGKVTVDGIDAVRQPEAARRTMGMVFQASALFDYLSVRENVLFGLRRWSEEPRAVQDRRAEEVLELVGMADAGDLMPSELSGGMKKRVGIARALALRPKIMLYDEPTTGLDPITTYTIDSLIADVRKRFEVTTLVVSHDVASVFRVADRLAFLEDGRLTFVGSPAEFGSSKRAAIEELVAKSQATSFLPAH</sequence>
<dbReference type="GO" id="GO:0016887">
    <property type="term" value="F:ATP hydrolysis activity"/>
    <property type="evidence" value="ECO:0007669"/>
    <property type="project" value="InterPro"/>
</dbReference>
<dbReference type="Proteomes" id="UP000727962">
    <property type="component" value="Unassembled WGS sequence"/>
</dbReference>
<dbReference type="InterPro" id="IPR003593">
    <property type="entry name" value="AAA+_ATPase"/>
</dbReference>
<dbReference type="InterPro" id="IPR017871">
    <property type="entry name" value="ABC_transporter-like_CS"/>
</dbReference>
<dbReference type="Pfam" id="PF00005">
    <property type="entry name" value="ABC_tran"/>
    <property type="match status" value="1"/>
</dbReference>
<dbReference type="InterPro" id="IPR003439">
    <property type="entry name" value="ABC_transporter-like_ATP-bd"/>
</dbReference>
<evidence type="ECO:0000313" key="5">
    <source>
        <dbReference type="EMBL" id="MBI1757199.1"/>
    </source>
</evidence>
<comment type="caution">
    <text evidence="5">The sequence shown here is derived from an EMBL/GenBank/DDBJ whole genome shotgun (WGS) entry which is preliminary data.</text>
</comment>
<dbReference type="EMBL" id="JACOSL010000056">
    <property type="protein sequence ID" value="MBI1757199.1"/>
    <property type="molecule type" value="Genomic_DNA"/>
</dbReference>
<keyword evidence="1" id="KW-0813">Transport</keyword>
<dbReference type="PANTHER" id="PTHR43023:SF3">
    <property type="entry name" value="PROTEIN TRIGALACTOSYLDIACYLGLYCEROL 3, CHLOROPLASTIC"/>
    <property type="match status" value="1"/>
</dbReference>
<keyword evidence="3 5" id="KW-0067">ATP-binding</keyword>
<evidence type="ECO:0000256" key="3">
    <source>
        <dbReference type="ARBA" id="ARBA00022840"/>
    </source>
</evidence>
<feature type="domain" description="ABC transporter" evidence="4">
    <location>
        <begin position="11"/>
        <end position="243"/>
    </location>
</feature>
<dbReference type="PROSITE" id="PS00211">
    <property type="entry name" value="ABC_TRANSPORTER_1"/>
    <property type="match status" value="1"/>
</dbReference>
<name>A0A931PU99_FIMGI</name>
<gene>
    <name evidence="5" type="ORF">HYR64_08855</name>
</gene>
<reference evidence="5" key="1">
    <citation type="submission" date="2020-07" db="EMBL/GenBank/DDBJ databases">
        <title>Huge and variable diversity of episymbiotic CPR bacteria and DPANN archaea in groundwater ecosystems.</title>
        <authorList>
            <person name="He C.Y."/>
            <person name="Keren R."/>
            <person name="Whittaker M."/>
            <person name="Farag I.F."/>
            <person name="Doudna J."/>
            <person name="Cate J.H.D."/>
            <person name="Banfield J.F."/>
        </authorList>
    </citation>
    <scope>NUCLEOTIDE SEQUENCE</scope>
    <source>
        <strain evidence="5">NC_groundwater_17_Pr7_B-0.1um_64_12</strain>
    </source>
</reference>
<dbReference type="Gene3D" id="3.40.50.300">
    <property type="entry name" value="P-loop containing nucleotide triphosphate hydrolases"/>
    <property type="match status" value="1"/>
</dbReference>
<protein>
    <submittedName>
        <fullName evidence="5">ATP-binding cassette domain-containing protein</fullName>
    </submittedName>
</protein>
<proteinExistence type="predicted"/>
<evidence type="ECO:0000256" key="1">
    <source>
        <dbReference type="ARBA" id="ARBA00022448"/>
    </source>
</evidence>
<dbReference type="SMART" id="SM00382">
    <property type="entry name" value="AAA"/>
    <property type="match status" value="1"/>
</dbReference>
<keyword evidence="2" id="KW-0547">Nucleotide-binding</keyword>
<evidence type="ECO:0000313" key="6">
    <source>
        <dbReference type="Proteomes" id="UP000727962"/>
    </source>
</evidence>
<accession>A0A931PU99</accession>
<dbReference type="SUPFAM" id="SSF52540">
    <property type="entry name" value="P-loop containing nucleoside triphosphate hydrolases"/>
    <property type="match status" value="1"/>
</dbReference>
<evidence type="ECO:0000259" key="4">
    <source>
        <dbReference type="PROSITE" id="PS50893"/>
    </source>
</evidence>
<dbReference type="AlphaFoldDB" id="A0A931PU99"/>
<dbReference type="InterPro" id="IPR027417">
    <property type="entry name" value="P-loop_NTPase"/>
</dbReference>
<dbReference type="GO" id="GO:0005524">
    <property type="term" value="F:ATP binding"/>
    <property type="evidence" value="ECO:0007669"/>
    <property type="project" value="UniProtKB-KW"/>
</dbReference>
<evidence type="ECO:0000256" key="2">
    <source>
        <dbReference type="ARBA" id="ARBA00022741"/>
    </source>
</evidence>
<organism evidence="5 6">
    <name type="scientific">Fimbriimonas ginsengisoli</name>
    <dbReference type="NCBI Taxonomy" id="1005039"/>
    <lineage>
        <taxon>Bacteria</taxon>
        <taxon>Bacillati</taxon>
        <taxon>Armatimonadota</taxon>
        <taxon>Fimbriimonadia</taxon>
        <taxon>Fimbriimonadales</taxon>
        <taxon>Fimbriimonadaceae</taxon>
        <taxon>Fimbriimonas</taxon>
    </lineage>
</organism>
<dbReference type="PANTHER" id="PTHR43023">
    <property type="entry name" value="PROTEIN TRIGALACTOSYLDIACYLGLYCEROL 3, CHLOROPLASTIC"/>
    <property type="match status" value="1"/>
</dbReference>
<dbReference type="PROSITE" id="PS50893">
    <property type="entry name" value="ABC_TRANSPORTER_2"/>
    <property type="match status" value="1"/>
</dbReference>